<protein>
    <submittedName>
        <fullName evidence="2">Type II toxin-antitoxin system VapB family antitoxin</fullName>
    </submittedName>
</protein>
<dbReference type="InterPro" id="IPR019239">
    <property type="entry name" value="VapB_antitoxin"/>
</dbReference>
<name>A0A6P0CHE4_9RHOB</name>
<sequence>MRTTVTLDDELLKDAEELTGIKERSALIRKALQDLVHREASRRLAAMGGSDPDAEAPPRRRL</sequence>
<evidence type="ECO:0000313" key="3">
    <source>
        <dbReference type="Proteomes" id="UP000468591"/>
    </source>
</evidence>
<dbReference type="RefSeq" id="WP_164355453.1">
    <property type="nucleotide sequence ID" value="NZ_JAABNT010000017.1"/>
</dbReference>
<evidence type="ECO:0000256" key="1">
    <source>
        <dbReference type="SAM" id="MobiDB-lite"/>
    </source>
</evidence>
<feature type="region of interest" description="Disordered" evidence="1">
    <location>
        <begin position="43"/>
        <end position="62"/>
    </location>
</feature>
<dbReference type="AlphaFoldDB" id="A0A6P0CHE4"/>
<reference evidence="2 3" key="1">
    <citation type="submission" date="2020-01" db="EMBL/GenBank/DDBJ databases">
        <title>Sulfitobacter sediminilitoris sp. nov., isolated from a tidal flat.</title>
        <authorList>
            <person name="Park S."/>
            <person name="Yoon J.-H."/>
        </authorList>
    </citation>
    <scope>NUCLEOTIDE SEQUENCE [LARGE SCALE GENOMIC DNA]</scope>
    <source>
        <strain evidence="2 3">JBTF-M27</strain>
    </source>
</reference>
<evidence type="ECO:0000313" key="2">
    <source>
        <dbReference type="EMBL" id="NEK24526.1"/>
    </source>
</evidence>
<proteinExistence type="predicted"/>
<dbReference type="Pfam" id="PF09957">
    <property type="entry name" value="VapB_antitoxin"/>
    <property type="match status" value="1"/>
</dbReference>
<keyword evidence="3" id="KW-1185">Reference proteome</keyword>
<dbReference type="Proteomes" id="UP000468591">
    <property type="component" value="Unassembled WGS sequence"/>
</dbReference>
<organism evidence="2 3">
    <name type="scientific">Sulfitobacter sediminilitoris</name>
    <dbReference type="NCBI Taxonomy" id="2698830"/>
    <lineage>
        <taxon>Bacteria</taxon>
        <taxon>Pseudomonadati</taxon>
        <taxon>Pseudomonadota</taxon>
        <taxon>Alphaproteobacteria</taxon>
        <taxon>Rhodobacterales</taxon>
        <taxon>Roseobacteraceae</taxon>
        <taxon>Sulfitobacter</taxon>
    </lineage>
</organism>
<comment type="caution">
    <text evidence="2">The sequence shown here is derived from an EMBL/GenBank/DDBJ whole genome shotgun (WGS) entry which is preliminary data.</text>
</comment>
<dbReference type="EMBL" id="JAABNT010000017">
    <property type="protein sequence ID" value="NEK24526.1"/>
    <property type="molecule type" value="Genomic_DNA"/>
</dbReference>
<accession>A0A6P0CHE4</accession>
<gene>
    <name evidence="2" type="ORF">GV827_19275</name>
</gene>